<dbReference type="GO" id="GO:0004497">
    <property type="term" value="F:monooxygenase activity"/>
    <property type="evidence" value="ECO:0007669"/>
    <property type="project" value="UniProtKB-KW"/>
</dbReference>
<evidence type="ECO:0000256" key="10">
    <source>
        <dbReference type="RuleBase" id="RU000461"/>
    </source>
</evidence>
<dbReference type="GO" id="GO:0016705">
    <property type="term" value="F:oxidoreductase activity, acting on paired donors, with incorporation or reduction of molecular oxygen"/>
    <property type="evidence" value="ECO:0007669"/>
    <property type="project" value="InterPro"/>
</dbReference>
<name>A0A067PJR3_9AGAM</name>
<evidence type="ECO:0000256" key="1">
    <source>
        <dbReference type="ARBA" id="ARBA00001971"/>
    </source>
</evidence>
<evidence type="ECO:0000256" key="9">
    <source>
        <dbReference type="PIRSR" id="PIRSR602401-1"/>
    </source>
</evidence>
<evidence type="ECO:0000256" key="4">
    <source>
        <dbReference type="ARBA" id="ARBA00022617"/>
    </source>
</evidence>
<sequence>MLVYEWRTHPHSSLLPSITMVLTLVDALLGLAGIFLLRQLFARKQHTPLPPGPKGLPLVGNVLDMPKKQPWITFNKWGEQFGDVFYLNLLGQPMIILNSAKQAINILDKKSLIYSDRPSLEMCNMTGWNKGLGLLPYGDDFRETRRMFHGVMGSKASMEKLMPIVEEETKKHLIRVLEDPDEVAQSIRKTAGAIILLMAYGYRVKEGNDPLVDLVDAGMEEFAIMTSPGAFLVDVFPILRHVPSWFPGAGFKRLVVEWKKTCADLVALPFQYVEEQMAAGSATPSFSSAQLEKGNFTEEEYVVVRWAAASMYAGAADTTVSALYSFILALTLFPEVRKRAQDEIDKVVGNDRLPSLDDRDDLPYLEALVKEVFRWNPVAPLGLPHRVTQDDIHENHFIPKGSIVIANIWAILHDPQTYANPMEFNPERFLPSPGREAEVDPRTFCFGFGRRICPGLNLADASVFLSCAMTLAVFNVSKALDAHGNPIDPIVEYTDSTVSHPKPFKCSITPRSTKAQSLIHSVD</sequence>
<evidence type="ECO:0000256" key="6">
    <source>
        <dbReference type="ARBA" id="ARBA00023002"/>
    </source>
</evidence>
<keyword evidence="13" id="KW-1185">Reference proteome</keyword>
<keyword evidence="11" id="KW-1133">Transmembrane helix</keyword>
<comment type="pathway">
    <text evidence="2">Secondary metabolite biosynthesis.</text>
</comment>
<evidence type="ECO:0000313" key="12">
    <source>
        <dbReference type="EMBL" id="KDQ54080.1"/>
    </source>
</evidence>
<dbReference type="PANTHER" id="PTHR46300">
    <property type="entry name" value="P450, PUTATIVE (EUROFUNG)-RELATED-RELATED"/>
    <property type="match status" value="1"/>
</dbReference>
<dbReference type="InterPro" id="IPR050364">
    <property type="entry name" value="Cytochrome_P450_fung"/>
</dbReference>
<keyword evidence="4 9" id="KW-0349">Heme</keyword>
<dbReference type="STRING" id="933084.A0A067PJR3"/>
<evidence type="ECO:0000313" key="13">
    <source>
        <dbReference type="Proteomes" id="UP000027265"/>
    </source>
</evidence>
<dbReference type="Proteomes" id="UP000027265">
    <property type="component" value="Unassembled WGS sequence"/>
</dbReference>
<gene>
    <name evidence="12" type="ORF">JAAARDRAFT_410464</name>
</gene>
<keyword evidence="11" id="KW-0812">Transmembrane</keyword>
<accession>A0A067PJR3</accession>
<evidence type="ECO:0000256" key="8">
    <source>
        <dbReference type="ARBA" id="ARBA00023033"/>
    </source>
</evidence>
<protein>
    <recommendedName>
        <fullName evidence="14">Cytochrome P450</fullName>
    </recommendedName>
</protein>
<dbReference type="GO" id="GO:0005506">
    <property type="term" value="F:iron ion binding"/>
    <property type="evidence" value="ECO:0007669"/>
    <property type="project" value="InterPro"/>
</dbReference>
<comment type="cofactor">
    <cofactor evidence="1 9">
        <name>heme</name>
        <dbReference type="ChEBI" id="CHEBI:30413"/>
    </cofactor>
</comment>
<organism evidence="12 13">
    <name type="scientific">Jaapia argillacea MUCL 33604</name>
    <dbReference type="NCBI Taxonomy" id="933084"/>
    <lineage>
        <taxon>Eukaryota</taxon>
        <taxon>Fungi</taxon>
        <taxon>Dikarya</taxon>
        <taxon>Basidiomycota</taxon>
        <taxon>Agaricomycotina</taxon>
        <taxon>Agaricomycetes</taxon>
        <taxon>Agaricomycetidae</taxon>
        <taxon>Jaapiales</taxon>
        <taxon>Jaapiaceae</taxon>
        <taxon>Jaapia</taxon>
    </lineage>
</organism>
<dbReference type="OrthoDB" id="2789670at2759"/>
<dbReference type="HOGENOM" id="CLU_001570_2_3_1"/>
<keyword evidence="11" id="KW-0472">Membrane</keyword>
<feature type="transmembrane region" description="Helical" evidence="11">
    <location>
        <begin position="14"/>
        <end position="37"/>
    </location>
</feature>
<keyword evidence="8 10" id="KW-0503">Monooxygenase</keyword>
<dbReference type="CDD" id="cd11065">
    <property type="entry name" value="CYP64-like"/>
    <property type="match status" value="1"/>
</dbReference>
<evidence type="ECO:0008006" key="14">
    <source>
        <dbReference type="Google" id="ProtNLM"/>
    </source>
</evidence>
<dbReference type="GO" id="GO:0020037">
    <property type="term" value="F:heme binding"/>
    <property type="evidence" value="ECO:0007669"/>
    <property type="project" value="InterPro"/>
</dbReference>
<comment type="similarity">
    <text evidence="3 10">Belongs to the cytochrome P450 family.</text>
</comment>
<feature type="binding site" description="axial binding residue" evidence="9">
    <location>
        <position position="453"/>
    </location>
    <ligand>
        <name>heme</name>
        <dbReference type="ChEBI" id="CHEBI:30413"/>
    </ligand>
    <ligandPart>
        <name>Fe</name>
        <dbReference type="ChEBI" id="CHEBI:18248"/>
    </ligandPart>
</feature>
<dbReference type="InterPro" id="IPR001128">
    <property type="entry name" value="Cyt_P450"/>
</dbReference>
<evidence type="ECO:0000256" key="11">
    <source>
        <dbReference type="SAM" id="Phobius"/>
    </source>
</evidence>
<dbReference type="InterPro" id="IPR036396">
    <property type="entry name" value="Cyt_P450_sf"/>
</dbReference>
<proteinExistence type="inferred from homology"/>
<keyword evidence="6 10" id="KW-0560">Oxidoreductase</keyword>
<dbReference type="EMBL" id="KL197730">
    <property type="protein sequence ID" value="KDQ54080.1"/>
    <property type="molecule type" value="Genomic_DNA"/>
</dbReference>
<dbReference type="InterPro" id="IPR002401">
    <property type="entry name" value="Cyt_P450_E_grp-I"/>
</dbReference>
<dbReference type="SUPFAM" id="SSF48264">
    <property type="entry name" value="Cytochrome P450"/>
    <property type="match status" value="1"/>
</dbReference>
<dbReference type="AlphaFoldDB" id="A0A067PJR3"/>
<keyword evidence="7 9" id="KW-0408">Iron</keyword>
<evidence type="ECO:0000256" key="7">
    <source>
        <dbReference type="ARBA" id="ARBA00023004"/>
    </source>
</evidence>
<evidence type="ECO:0000256" key="5">
    <source>
        <dbReference type="ARBA" id="ARBA00022723"/>
    </source>
</evidence>
<dbReference type="Gene3D" id="1.10.630.10">
    <property type="entry name" value="Cytochrome P450"/>
    <property type="match status" value="1"/>
</dbReference>
<dbReference type="PRINTS" id="PR00463">
    <property type="entry name" value="EP450I"/>
</dbReference>
<keyword evidence="5 9" id="KW-0479">Metal-binding</keyword>
<evidence type="ECO:0000256" key="3">
    <source>
        <dbReference type="ARBA" id="ARBA00010617"/>
    </source>
</evidence>
<dbReference type="InterPro" id="IPR017972">
    <property type="entry name" value="Cyt_P450_CS"/>
</dbReference>
<evidence type="ECO:0000256" key="2">
    <source>
        <dbReference type="ARBA" id="ARBA00005179"/>
    </source>
</evidence>
<dbReference type="InParanoid" id="A0A067PJR3"/>
<dbReference type="Pfam" id="PF00067">
    <property type="entry name" value="p450"/>
    <property type="match status" value="1"/>
</dbReference>
<reference evidence="13" key="1">
    <citation type="journal article" date="2014" name="Proc. Natl. Acad. Sci. U.S.A.">
        <title>Extensive sampling of basidiomycete genomes demonstrates inadequacy of the white-rot/brown-rot paradigm for wood decay fungi.</title>
        <authorList>
            <person name="Riley R."/>
            <person name="Salamov A.A."/>
            <person name="Brown D.W."/>
            <person name="Nagy L.G."/>
            <person name="Floudas D."/>
            <person name="Held B.W."/>
            <person name="Levasseur A."/>
            <person name="Lombard V."/>
            <person name="Morin E."/>
            <person name="Otillar R."/>
            <person name="Lindquist E.A."/>
            <person name="Sun H."/>
            <person name="LaButti K.M."/>
            <person name="Schmutz J."/>
            <person name="Jabbour D."/>
            <person name="Luo H."/>
            <person name="Baker S.E."/>
            <person name="Pisabarro A.G."/>
            <person name="Walton J.D."/>
            <person name="Blanchette R.A."/>
            <person name="Henrissat B."/>
            <person name="Martin F."/>
            <person name="Cullen D."/>
            <person name="Hibbett D.S."/>
            <person name="Grigoriev I.V."/>
        </authorList>
    </citation>
    <scope>NUCLEOTIDE SEQUENCE [LARGE SCALE GENOMIC DNA]</scope>
    <source>
        <strain evidence="13">MUCL 33604</strain>
    </source>
</reference>
<dbReference type="PANTHER" id="PTHR46300:SF7">
    <property type="entry name" value="P450, PUTATIVE (EUROFUNG)-RELATED"/>
    <property type="match status" value="1"/>
</dbReference>
<dbReference type="PROSITE" id="PS00086">
    <property type="entry name" value="CYTOCHROME_P450"/>
    <property type="match status" value="1"/>
</dbReference>